<feature type="compositionally biased region" description="Basic residues" evidence="1">
    <location>
        <begin position="417"/>
        <end position="434"/>
    </location>
</feature>
<accession>A0AAD5WQW7</accession>
<feature type="region of interest" description="Disordered" evidence="1">
    <location>
        <begin position="101"/>
        <end position="128"/>
    </location>
</feature>
<comment type="caution">
    <text evidence="2">The sequence shown here is derived from an EMBL/GenBank/DDBJ whole genome shotgun (WGS) entry which is preliminary data.</text>
</comment>
<reference evidence="2" key="1">
    <citation type="submission" date="2022-07" db="EMBL/GenBank/DDBJ databases">
        <title>Draft genome sequence of Zalerion maritima ATCC 34329, a (micro)plastics degrading marine fungus.</title>
        <authorList>
            <person name="Paco A."/>
            <person name="Goncalves M.F.M."/>
            <person name="Rocha-Santos T.A.P."/>
            <person name="Alves A."/>
        </authorList>
    </citation>
    <scope>NUCLEOTIDE SEQUENCE</scope>
    <source>
        <strain evidence="2">ATCC 34329</strain>
    </source>
</reference>
<feature type="compositionally biased region" description="Low complexity" evidence="1">
    <location>
        <begin position="337"/>
        <end position="349"/>
    </location>
</feature>
<organism evidence="2 3">
    <name type="scientific">Zalerion maritima</name>
    <dbReference type="NCBI Taxonomy" id="339359"/>
    <lineage>
        <taxon>Eukaryota</taxon>
        <taxon>Fungi</taxon>
        <taxon>Dikarya</taxon>
        <taxon>Ascomycota</taxon>
        <taxon>Pezizomycotina</taxon>
        <taxon>Sordariomycetes</taxon>
        <taxon>Lulworthiomycetidae</taxon>
        <taxon>Lulworthiales</taxon>
        <taxon>Lulworthiaceae</taxon>
        <taxon>Zalerion</taxon>
    </lineage>
</organism>
<feature type="region of interest" description="Disordered" evidence="1">
    <location>
        <begin position="324"/>
        <end position="349"/>
    </location>
</feature>
<evidence type="ECO:0000313" key="3">
    <source>
        <dbReference type="Proteomes" id="UP001201980"/>
    </source>
</evidence>
<dbReference type="AlphaFoldDB" id="A0AAD5WQW7"/>
<feature type="compositionally biased region" description="Polar residues" evidence="1">
    <location>
        <begin position="104"/>
        <end position="114"/>
    </location>
</feature>
<evidence type="ECO:0000313" key="2">
    <source>
        <dbReference type="EMBL" id="KAJ2897465.1"/>
    </source>
</evidence>
<dbReference type="Proteomes" id="UP001201980">
    <property type="component" value="Unassembled WGS sequence"/>
</dbReference>
<protein>
    <submittedName>
        <fullName evidence="2">Uncharacterized protein</fullName>
    </submittedName>
</protein>
<name>A0AAD5WQW7_9PEZI</name>
<evidence type="ECO:0000256" key="1">
    <source>
        <dbReference type="SAM" id="MobiDB-lite"/>
    </source>
</evidence>
<sequence>MATGLEIVGGIVAVSQLINGLHNLGQSISGLQGKLRGHETQLESLTKVLEPIQRSKSFEQNEQVQRVLRDIDTDIAVMLKLTKKGLAKVDFGQHRVTLRIPSYPAQSSTPHQPASQPPPHKQRRSFPATSLHKLKRLTGSVRLKATTIENDLEEKFKALDTAKFNLIILLTFEQNQRLAEFQPEWKRGDPNIPLTAFCIEAYKGTHFNTHCLHKHRSSSYEPLDERDSRLLQALQFLATNYPTATTLDVDAIMGPSTSPPSPDLCAIDRMVLDEPSPRVHPRQSGQGNAVINLPLLSTLLTANCYEGSSPTVAAEPTSALQTANCYEGSSPTGAAEPTSTSPNTNGTTQTNAVTKVKMGDNGALIAAVNTEASHLPLSVSDSTFGERGIMFVGSNLSDAVMLQLVSRRPQYSATPRRAPRGGISRRRNLRRAGQ</sequence>
<proteinExistence type="predicted"/>
<feature type="region of interest" description="Disordered" evidence="1">
    <location>
        <begin position="409"/>
        <end position="434"/>
    </location>
</feature>
<gene>
    <name evidence="2" type="ORF">MKZ38_004659</name>
</gene>
<keyword evidence="3" id="KW-1185">Reference proteome</keyword>
<dbReference type="EMBL" id="JAKWBI020000274">
    <property type="protein sequence ID" value="KAJ2897465.1"/>
    <property type="molecule type" value="Genomic_DNA"/>
</dbReference>